<keyword evidence="1" id="KW-0732">Signal</keyword>
<dbReference type="PANTHER" id="PTHR30570">
    <property type="entry name" value="PERIPLASMIC PHOSPHATE BINDING COMPONENT OF PHOSPHATE ABC TRANSPORTER"/>
    <property type="match status" value="1"/>
</dbReference>
<dbReference type="SUPFAM" id="SSF53850">
    <property type="entry name" value="Periplasmic binding protein-like II"/>
    <property type="match status" value="1"/>
</dbReference>
<dbReference type="Proteomes" id="UP000199473">
    <property type="component" value="Unassembled WGS sequence"/>
</dbReference>
<gene>
    <name evidence="3" type="ORF">SAMN02745775_101434</name>
</gene>
<dbReference type="Gene3D" id="3.40.190.10">
    <property type="entry name" value="Periplasmic binding protein-like II"/>
    <property type="match status" value="2"/>
</dbReference>
<name>A0A1I3XLD4_9PROT</name>
<keyword evidence="4" id="KW-1185">Reference proteome</keyword>
<reference evidence="3 4" key="1">
    <citation type="submission" date="2016-10" db="EMBL/GenBank/DDBJ databases">
        <authorList>
            <person name="de Groot N.N."/>
        </authorList>
    </citation>
    <scope>NUCLEOTIDE SEQUENCE [LARGE SCALE GENOMIC DNA]</scope>
    <source>
        <strain evidence="3 4">DSM 19981</strain>
    </source>
</reference>
<sequence length="292" mass="30184">MIRAPDNPEFRHAPVTPFRMGRRALLLATLPACIPRGAARAEGLTFGGTGMAIAIVQRLLDEQTRLGLGGPAIVLNSLGSAGGLAALRAGRIDIALSGRPLTAAEQAQGLVATTFATNPLAFATHAATPVEGITLAQVVDALSGEMMSWPGGGPLRLIRRDRAEGDWILLASLSPEIAQAVDRAHARPGLATAGTDQENAELLERIPGSFGVISVGQAITEGRRVKLLPLDGVAPTAEALAAGRYRLSRALVMVTRAEPGAAVASFLAFLASPPARAVLRQHGYEPVPASGA</sequence>
<feature type="domain" description="PBP" evidence="2">
    <location>
        <begin position="74"/>
        <end position="273"/>
    </location>
</feature>
<dbReference type="Pfam" id="PF12849">
    <property type="entry name" value="PBP_like_2"/>
    <property type="match status" value="1"/>
</dbReference>
<protein>
    <submittedName>
        <fullName evidence="3">Phosphate ABC transporter substrate-binding protein, PhoT family</fullName>
    </submittedName>
</protein>
<dbReference type="OrthoDB" id="5506472at2"/>
<evidence type="ECO:0000313" key="4">
    <source>
        <dbReference type="Proteomes" id="UP000199473"/>
    </source>
</evidence>
<dbReference type="PANTHER" id="PTHR30570:SF1">
    <property type="entry name" value="PHOSPHATE-BINDING PROTEIN PSTS"/>
    <property type="match status" value="1"/>
</dbReference>
<evidence type="ECO:0000256" key="1">
    <source>
        <dbReference type="ARBA" id="ARBA00022729"/>
    </source>
</evidence>
<dbReference type="InterPro" id="IPR024370">
    <property type="entry name" value="PBP_domain"/>
</dbReference>
<evidence type="ECO:0000313" key="3">
    <source>
        <dbReference type="EMBL" id="SFK20332.1"/>
    </source>
</evidence>
<accession>A0A1I3XLD4</accession>
<organism evidence="3 4">
    <name type="scientific">Falsiroseomonas stagni DSM 19981</name>
    <dbReference type="NCBI Taxonomy" id="1123062"/>
    <lineage>
        <taxon>Bacteria</taxon>
        <taxon>Pseudomonadati</taxon>
        <taxon>Pseudomonadota</taxon>
        <taxon>Alphaproteobacteria</taxon>
        <taxon>Acetobacterales</taxon>
        <taxon>Roseomonadaceae</taxon>
        <taxon>Falsiroseomonas</taxon>
    </lineage>
</organism>
<dbReference type="AlphaFoldDB" id="A0A1I3XLD4"/>
<evidence type="ECO:0000259" key="2">
    <source>
        <dbReference type="Pfam" id="PF12849"/>
    </source>
</evidence>
<dbReference type="EMBL" id="FOSQ01000001">
    <property type="protein sequence ID" value="SFK20332.1"/>
    <property type="molecule type" value="Genomic_DNA"/>
</dbReference>
<dbReference type="STRING" id="1123062.SAMN02745775_101434"/>
<dbReference type="InterPro" id="IPR050811">
    <property type="entry name" value="Phosphate_ABC_transporter"/>
</dbReference>
<dbReference type="RefSeq" id="WP_092954831.1">
    <property type="nucleotide sequence ID" value="NZ_FOSQ01000001.1"/>
</dbReference>
<proteinExistence type="predicted"/>